<dbReference type="AlphaFoldDB" id="A0A9P0GF33"/>
<protein>
    <recommendedName>
        <fullName evidence="4">Regulatory protein zeste</fullName>
    </recommendedName>
</protein>
<dbReference type="OrthoDB" id="6783928at2759"/>
<reference evidence="2" key="1">
    <citation type="submission" date="2022-01" db="EMBL/GenBank/DDBJ databases">
        <authorList>
            <person name="King R."/>
        </authorList>
    </citation>
    <scope>NUCLEOTIDE SEQUENCE</scope>
</reference>
<accession>A0A9P0GF33</accession>
<evidence type="ECO:0000256" key="1">
    <source>
        <dbReference type="SAM" id="MobiDB-lite"/>
    </source>
</evidence>
<dbReference type="Proteomes" id="UP001153636">
    <property type="component" value="Chromosome 2"/>
</dbReference>
<proteinExistence type="predicted"/>
<sequence>MWEKVTKEFNCMSPDNNKRSTEVLRRFYENKKKDLRKKTANKKIHIKGTGGGPPDNIKDDPTDNLLLSIMNEKTVYGLECSWGGDVDSESENDEPDLHNKNVEI</sequence>
<evidence type="ECO:0008006" key="4">
    <source>
        <dbReference type="Google" id="ProtNLM"/>
    </source>
</evidence>
<name>A0A9P0GF33_9CUCU</name>
<gene>
    <name evidence="2" type="ORF">PSYICH_LOCUS7258</name>
</gene>
<organism evidence="2 3">
    <name type="scientific">Psylliodes chrysocephalus</name>
    <dbReference type="NCBI Taxonomy" id="3402493"/>
    <lineage>
        <taxon>Eukaryota</taxon>
        <taxon>Metazoa</taxon>
        <taxon>Ecdysozoa</taxon>
        <taxon>Arthropoda</taxon>
        <taxon>Hexapoda</taxon>
        <taxon>Insecta</taxon>
        <taxon>Pterygota</taxon>
        <taxon>Neoptera</taxon>
        <taxon>Endopterygota</taxon>
        <taxon>Coleoptera</taxon>
        <taxon>Polyphaga</taxon>
        <taxon>Cucujiformia</taxon>
        <taxon>Chrysomeloidea</taxon>
        <taxon>Chrysomelidae</taxon>
        <taxon>Galerucinae</taxon>
        <taxon>Alticini</taxon>
        <taxon>Psylliodes</taxon>
    </lineage>
</organism>
<evidence type="ECO:0000313" key="2">
    <source>
        <dbReference type="EMBL" id="CAH1107047.1"/>
    </source>
</evidence>
<feature type="region of interest" description="Disordered" evidence="1">
    <location>
        <begin position="84"/>
        <end position="104"/>
    </location>
</feature>
<evidence type="ECO:0000313" key="3">
    <source>
        <dbReference type="Proteomes" id="UP001153636"/>
    </source>
</evidence>
<feature type="compositionally biased region" description="Basic and acidic residues" evidence="1">
    <location>
        <begin position="95"/>
        <end position="104"/>
    </location>
</feature>
<dbReference type="EMBL" id="OV651814">
    <property type="protein sequence ID" value="CAH1107047.1"/>
    <property type="molecule type" value="Genomic_DNA"/>
</dbReference>
<keyword evidence="3" id="KW-1185">Reference proteome</keyword>